<reference evidence="2 3" key="1">
    <citation type="submission" date="2019-12" db="EMBL/GenBank/DDBJ databases">
        <title>Mucilaginibacter sp. HME9299 genome sequencing and assembly.</title>
        <authorList>
            <person name="Kang H."/>
            <person name="Kim H."/>
            <person name="Joh K."/>
        </authorList>
    </citation>
    <scope>NUCLEOTIDE SEQUENCE [LARGE SCALE GENOMIC DNA]</scope>
    <source>
        <strain evidence="2 3">HME9299</strain>
    </source>
</reference>
<protein>
    <submittedName>
        <fullName evidence="2">Uncharacterized protein</fullName>
    </submittedName>
</protein>
<feature type="transmembrane region" description="Helical" evidence="1">
    <location>
        <begin position="196"/>
        <end position="215"/>
    </location>
</feature>
<proteinExistence type="predicted"/>
<dbReference type="AlphaFoldDB" id="A0A6I4I608"/>
<dbReference type="OrthoDB" id="1340494at2"/>
<sequence>MTFAEYQSQVLEHYQKEQAAGRLFFAFPHPTPARIKAGCIQVLETRFERKDESFLRSYFKMGNSQDFGPAVRKFDTDKFRPLNSYLRDPARNPGPEHIQLLAWLIDFPDRPYRSSYELLVEPPAEAKTSDMCTSLINSEVNDGSGNDATEIAQPVVHEEEKKAYQVFEPSVSDGIRDMVDRTNVSHQKKSVWTKKALYALYATLLFSVVSVFWYVNTAKRLPQTGMVVPVIGQKGCVIWTDDHYEPVSCKQAVNGLGSFGLDESTVRNLKRITLPDTITSKSVRKVWYVKIDGHLEYYTAAGFHPVHTERRLKLLTSYMYNKYLFHYADKTDQQAGFLNWFRN</sequence>
<organism evidence="2 3">
    <name type="scientific">Mucilaginibacter aquatilis</name>
    <dbReference type="NCBI Taxonomy" id="1517760"/>
    <lineage>
        <taxon>Bacteria</taxon>
        <taxon>Pseudomonadati</taxon>
        <taxon>Bacteroidota</taxon>
        <taxon>Sphingobacteriia</taxon>
        <taxon>Sphingobacteriales</taxon>
        <taxon>Sphingobacteriaceae</taxon>
        <taxon>Mucilaginibacter</taxon>
    </lineage>
</organism>
<keyword evidence="3" id="KW-1185">Reference proteome</keyword>
<evidence type="ECO:0000313" key="2">
    <source>
        <dbReference type="EMBL" id="MVN90511.1"/>
    </source>
</evidence>
<dbReference type="RefSeq" id="WP_157540295.1">
    <property type="nucleotide sequence ID" value="NZ_WQLA01000002.1"/>
</dbReference>
<name>A0A6I4I608_9SPHI</name>
<comment type="caution">
    <text evidence="2">The sequence shown here is derived from an EMBL/GenBank/DDBJ whole genome shotgun (WGS) entry which is preliminary data.</text>
</comment>
<evidence type="ECO:0000256" key="1">
    <source>
        <dbReference type="SAM" id="Phobius"/>
    </source>
</evidence>
<dbReference type="EMBL" id="WQLA01000002">
    <property type="protein sequence ID" value="MVN90511.1"/>
    <property type="molecule type" value="Genomic_DNA"/>
</dbReference>
<evidence type="ECO:0000313" key="3">
    <source>
        <dbReference type="Proteomes" id="UP000434850"/>
    </source>
</evidence>
<keyword evidence="1" id="KW-0472">Membrane</keyword>
<keyword evidence="1" id="KW-1133">Transmembrane helix</keyword>
<dbReference type="Proteomes" id="UP000434850">
    <property type="component" value="Unassembled WGS sequence"/>
</dbReference>
<accession>A0A6I4I608</accession>
<gene>
    <name evidence="2" type="ORF">GO816_05170</name>
</gene>
<keyword evidence="1" id="KW-0812">Transmembrane</keyword>